<name>A0ABR2KC13_9EUKA</name>
<proteinExistence type="predicted"/>
<evidence type="ECO:0008006" key="3">
    <source>
        <dbReference type="Google" id="ProtNLM"/>
    </source>
</evidence>
<comment type="caution">
    <text evidence="1">The sequence shown here is derived from an EMBL/GenBank/DDBJ whole genome shotgun (WGS) entry which is preliminary data.</text>
</comment>
<evidence type="ECO:0000313" key="2">
    <source>
        <dbReference type="Proteomes" id="UP001470230"/>
    </source>
</evidence>
<gene>
    <name evidence="1" type="ORF">M9Y10_033402</name>
</gene>
<keyword evidence="2" id="KW-1185">Reference proteome</keyword>
<dbReference type="Proteomes" id="UP001470230">
    <property type="component" value="Unassembled WGS sequence"/>
</dbReference>
<dbReference type="EMBL" id="JAPFFF010000005">
    <property type="protein sequence ID" value="KAK8888668.1"/>
    <property type="molecule type" value="Genomic_DNA"/>
</dbReference>
<protein>
    <recommendedName>
        <fullName evidence="3">VPS9 domain-containing protein</fullName>
    </recommendedName>
</protein>
<sequence>MDLNDFSIFNKTFLKSIYSKFGFFKRRYSITTLFYILNKGNHQKKLPFLSVDSFYESDTISDKFIINNSWKYSQLKSTLQILKEKQNENSNLTDIITFSIVPSLFLFFIDEQTFDSFIDFINELSPENDQAGFNLQALLSRSLFVSPLFTRFTHQVFYHLLQTFPYNEITTFQERDSYFIEKAKKSILDQIKSNLNIFPSYISIFFQKFNNKARIKELFRLSFIEPFIQNPALFIAVDPWIFDIKPKNDMISHFLKIILTDIADEILEMINSNGNFFDSFAFHQEPSICRQIVTFGSVFNNIDLTTFQYIESPGKPSDIYDFINDKSLDSYTLYYGQFTEDHLLVDEGEIDKIKGTLNAHFSPFQYYFFKIDDEFYLLNSLLTKEVKAIKQSDTEEGQNEGENEEIKIPVKGHLLAQKPYIYLAELKEYSSLCSKGSKAFVGSQNCNLIFAHRYLQNFTFNNYLTERKDLSCYDMIISDFLTNDFGNILQMMKSGEGFSKEVLNLLNDRESFFKHSNQLRDIFSDSSDPYAKISHINQLILSILTSNNKQGGFTMVESENMIPTYLLLLLFANPPHLVSNIVYFLEFFDDKMYNSGDPSISCFMYIHGSSQYFMDLLKRSLDGGSVNLEGLKRTEDGSAPPSSRPLSKFIRTLFKIHDK</sequence>
<accession>A0ABR2KC13</accession>
<reference evidence="1 2" key="1">
    <citation type="submission" date="2024-04" db="EMBL/GenBank/DDBJ databases">
        <title>Tritrichomonas musculus Genome.</title>
        <authorList>
            <person name="Alves-Ferreira E."/>
            <person name="Grigg M."/>
            <person name="Lorenzi H."/>
            <person name="Galac M."/>
        </authorList>
    </citation>
    <scope>NUCLEOTIDE SEQUENCE [LARGE SCALE GENOMIC DNA]</scope>
    <source>
        <strain evidence="1 2">EAF2021</strain>
    </source>
</reference>
<organism evidence="1 2">
    <name type="scientific">Tritrichomonas musculus</name>
    <dbReference type="NCBI Taxonomy" id="1915356"/>
    <lineage>
        <taxon>Eukaryota</taxon>
        <taxon>Metamonada</taxon>
        <taxon>Parabasalia</taxon>
        <taxon>Tritrichomonadida</taxon>
        <taxon>Tritrichomonadidae</taxon>
        <taxon>Tritrichomonas</taxon>
    </lineage>
</organism>
<evidence type="ECO:0000313" key="1">
    <source>
        <dbReference type="EMBL" id="KAK8888668.1"/>
    </source>
</evidence>